<proteinExistence type="predicted"/>
<gene>
    <name evidence="1" type="ORF">METZ01_LOCUS508217</name>
</gene>
<name>A0A383EG24_9ZZZZ</name>
<protein>
    <submittedName>
        <fullName evidence="1">Uncharacterized protein</fullName>
    </submittedName>
</protein>
<reference evidence="1" key="1">
    <citation type="submission" date="2018-05" db="EMBL/GenBank/DDBJ databases">
        <authorList>
            <person name="Lanie J.A."/>
            <person name="Ng W.-L."/>
            <person name="Kazmierczak K.M."/>
            <person name="Andrzejewski T.M."/>
            <person name="Davidsen T.M."/>
            <person name="Wayne K.J."/>
            <person name="Tettelin H."/>
            <person name="Glass J.I."/>
            <person name="Rusch D."/>
            <person name="Podicherti R."/>
            <person name="Tsui H.-C.T."/>
            <person name="Winkler M.E."/>
        </authorList>
    </citation>
    <scope>NUCLEOTIDE SEQUENCE</scope>
</reference>
<evidence type="ECO:0000313" key="1">
    <source>
        <dbReference type="EMBL" id="SVE55363.1"/>
    </source>
</evidence>
<accession>A0A383EG24</accession>
<dbReference type="AlphaFoldDB" id="A0A383EG24"/>
<dbReference type="EMBL" id="UINC01225340">
    <property type="protein sequence ID" value="SVE55363.1"/>
    <property type="molecule type" value="Genomic_DNA"/>
</dbReference>
<organism evidence="1">
    <name type="scientific">marine metagenome</name>
    <dbReference type="NCBI Taxonomy" id="408172"/>
    <lineage>
        <taxon>unclassified sequences</taxon>
        <taxon>metagenomes</taxon>
        <taxon>ecological metagenomes</taxon>
    </lineage>
</organism>
<sequence length="142" mass="16884">MTVKMKKKIYDQMMKDNAIYLEKKKMLKRVARLHTKILSNTINVITSLMLSFVLTYVKHKIDSEHDDFVETWTICLVQIQSLKPIHNLCGKFIMWFLLKHKMFIDSESSIEFEDSESIESSSPQEISMSDFRKDLWSMFIKH</sequence>